<evidence type="ECO:0000256" key="1">
    <source>
        <dbReference type="ARBA" id="ARBA00022468"/>
    </source>
</evidence>
<dbReference type="AlphaFoldDB" id="D2VHR6"/>
<dbReference type="GO" id="GO:0005634">
    <property type="term" value="C:nucleus"/>
    <property type="evidence" value="ECO:0007669"/>
    <property type="project" value="TreeGrafter"/>
</dbReference>
<feature type="coiled-coil region" evidence="4">
    <location>
        <begin position="473"/>
        <end position="595"/>
    </location>
</feature>
<feature type="non-terminal residue" evidence="5">
    <location>
        <position position="631"/>
    </location>
</feature>
<gene>
    <name evidence="5" type="ORF">NAEGRDRAFT_544</name>
</gene>
<dbReference type="PANTHER" id="PTHR24113">
    <property type="entry name" value="RAN GTPASE-ACTIVATING PROTEIN 1"/>
    <property type="match status" value="1"/>
</dbReference>
<dbReference type="eggNOG" id="KOG4308">
    <property type="taxonomic scope" value="Eukaryota"/>
</dbReference>
<dbReference type="GeneID" id="8847652"/>
<evidence type="ECO:0000256" key="2">
    <source>
        <dbReference type="ARBA" id="ARBA00022614"/>
    </source>
</evidence>
<organism evidence="6">
    <name type="scientific">Naegleria gruberi</name>
    <name type="common">Amoeba</name>
    <dbReference type="NCBI Taxonomy" id="5762"/>
    <lineage>
        <taxon>Eukaryota</taxon>
        <taxon>Discoba</taxon>
        <taxon>Heterolobosea</taxon>
        <taxon>Tetramitia</taxon>
        <taxon>Eutetramitia</taxon>
        <taxon>Vahlkampfiidae</taxon>
        <taxon>Naegleria</taxon>
    </lineage>
</organism>
<dbReference type="InterPro" id="IPR027038">
    <property type="entry name" value="RanGap"/>
</dbReference>
<protein>
    <submittedName>
        <fullName evidence="5">Predicted protein</fullName>
    </submittedName>
</protein>
<dbReference type="InParanoid" id="D2VHR6"/>
<dbReference type="GO" id="GO:0006913">
    <property type="term" value="P:nucleocytoplasmic transport"/>
    <property type="evidence" value="ECO:0007669"/>
    <property type="project" value="TreeGrafter"/>
</dbReference>
<dbReference type="RefSeq" id="XP_002676464.1">
    <property type="nucleotide sequence ID" value="XM_002676418.1"/>
</dbReference>
<keyword evidence="3" id="KW-0677">Repeat</keyword>
<dbReference type="OMA" id="GCIELAP"/>
<keyword evidence="4" id="KW-0175">Coiled coil</keyword>
<proteinExistence type="predicted"/>
<dbReference type="InterPro" id="IPR032675">
    <property type="entry name" value="LRR_dom_sf"/>
</dbReference>
<name>D2VHR6_NAEGR</name>
<dbReference type="KEGG" id="ngr:NAEGRDRAFT_544"/>
<feature type="non-terminal residue" evidence="5">
    <location>
        <position position="1"/>
    </location>
</feature>
<dbReference type="Proteomes" id="UP000006671">
    <property type="component" value="Unassembled WGS sequence"/>
</dbReference>
<evidence type="ECO:0000256" key="4">
    <source>
        <dbReference type="SAM" id="Coils"/>
    </source>
</evidence>
<dbReference type="GO" id="GO:0048471">
    <property type="term" value="C:perinuclear region of cytoplasm"/>
    <property type="evidence" value="ECO:0007669"/>
    <property type="project" value="TreeGrafter"/>
</dbReference>
<dbReference type="GO" id="GO:0031267">
    <property type="term" value="F:small GTPase binding"/>
    <property type="evidence" value="ECO:0007669"/>
    <property type="project" value="TreeGrafter"/>
</dbReference>
<evidence type="ECO:0000313" key="5">
    <source>
        <dbReference type="EMBL" id="EFC43720.1"/>
    </source>
</evidence>
<dbReference type="SMART" id="SM00368">
    <property type="entry name" value="LRR_RI"/>
    <property type="match status" value="12"/>
</dbReference>
<accession>D2VHR6</accession>
<keyword evidence="6" id="KW-1185">Reference proteome</keyword>
<dbReference type="InterPro" id="IPR001611">
    <property type="entry name" value="Leu-rich_rpt"/>
</dbReference>
<evidence type="ECO:0000313" key="6">
    <source>
        <dbReference type="Proteomes" id="UP000006671"/>
    </source>
</evidence>
<dbReference type="EMBL" id="GG738872">
    <property type="protein sequence ID" value="EFC43720.1"/>
    <property type="molecule type" value="Genomic_DNA"/>
</dbReference>
<evidence type="ECO:0000256" key="3">
    <source>
        <dbReference type="ARBA" id="ARBA00022737"/>
    </source>
</evidence>
<dbReference type="GO" id="GO:0005829">
    <property type="term" value="C:cytosol"/>
    <property type="evidence" value="ECO:0007669"/>
    <property type="project" value="TreeGrafter"/>
</dbReference>
<sequence>KVQKNIPSGLILAASYTSAEELIEKNLLEVDEEQKISLTYEDIKDLFRAKCADQNLQYIQEREDRFVDLIQKNCSGLLFSLKEHGLGDEAAKSLTKILSKNNTYTIVDLCGNRLRDTGCIELAPLLENNTSIVRLDLRSNDVGGKGAKALFNALLFNQTLTSLDLSGLSGINRNHISTKGAKHLSELLQQNQTLCQLNLASNGMGSDGIRILCRGLVDNFSLTELDISSNNIGSAGCEFLAKVLDSTNLQKLIMERNQIGDKGVSIMCDKMKNMLTPTLTYWDLTENKISHEGVLSICEMLKIDKCLKTLKIECNEFGDKGAEEFAQLLEINKTLKKLFLGENAIGDEGAKEIGKVMALNKTLKTLFLNNNLIKDSGTKRIMIGLTDGTKLKHLDLSFNRIGDRAGVEIARVLATNRSLKTLNLKQNELKESGEQIAEAMRKNFSLTSMDFSFNDFSYKSFSFISEALKRNDKLLKSSEVDRLKKKIEELQDTEQRLIEVNDSLTQEKEEEVVLYKELEESETSLSRVRHNSQAHLESLQDELESKKAETFETEKKYRFLVERFGDEEDLFVEQLREMDEKTESERRKVEDLRRTKIALDKEVTDQLKLLSNETAPLLEQLQQEENNYNKE</sequence>
<dbReference type="OrthoDB" id="120976at2759"/>
<dbReference type="Pfam" id="PF13516">
    <property type="entry name" value="LRR_6"/>
    <property type="match status" value="8"/>
</dbReference>
<keyword evidence="1" id="KW-0343">GTPase activation</keyword>
<dbReference type="PANTHER" id="PTHR24113:SF12">
    <property type="entry name" value="RAN GTPASE-ACTIVATING PROTEIN 1"/>
    <property type="match status" value="1"/>
</dbReference>
<dbReference type="VEuPathDB" id="AmoebaDB:NAEGRDRAFT_544"/>
<dbReference type="SUPFAM" id="SSF52047">
    <property type="entry name" value="RNI-like"/>
    <property type="match status" value="1"/>
</dbReference>
<reference evidence="5 6" key="1">
    <citation type="journal article" date="2010" name="Cell">
        <title>The genome of Naegleria gruberi illuminates early eukaryotic versatility.</title>
        <authorList>
            <person name="Fritz-Laylin L.K."/>
            <person name="Prochnik S.E."/>
            <person name="Ginger M.L."/>
            <person name="Dacks J.B."/>
            <person name="Carpenter M.L."/>
            <person name="Field M.C."/>
            <person name="Kuo A."/>
            <person name="Paredez A."/>
            <person name="Chapman J."/>
            <person name="Pham J."/>
            <person name="Shu S."/>
            <person name="Neupane R."/>
            <person name="Cipriano M."/>
            <person name="Mancuso J."/>
            <person name="Tu H."/>
            <person name="Salamov A."/>
            <person name="Lindquist E."/>
            <person name="Shapiro H."/>
            <person name="Lucas S."/>
            <person name="Grigoriev I.V."/>
            <person name="Cande W.Z."/>
            <person name="Fulton C."/>
            <person name="Rokhsar D.S."/>
            <person name="Dawson S.C."/>
        </authorList>
    </citation>
    <scope>NUCLEOTIDE SEQUENCE [LARGE SCALE GENOMIC DNA]</scope>
    <source>
        <strain evidence="5 6">NEG-M</strain>
    </source>
</reference>
<keyword evidence="2" id="KW-0433">Leucine-rich repeat</keyword>
<dbReference type="GO" id="GO:0005096">
    <property type="term" value="F:GTPase activator activity"/>
    <property type="evidence" value="ECO:0007669"/>
    <property type="project" value="InterPro"/>
</dbReference>
<dbReference type="Gene3D" id="3.80.10.10">
    <property type="entry name" value="Ribonuclease Inhibitor"/>
    <property type="match status" value="3"/>
</dbReference>